<evidence type="ECO:0000313" key="8">
    <source>
        <dbReference type="RefSeq" id="XP_013932102.1"/>
    </source>
</evidence>
<dbReference type="AlphaFoldDB" id="A0A6I9Z602"/>
<evidence type="ECO:0000256" key="4">
    <source>
        <dbReference type="ARBA" id="ARBA00023136"/>
    </source>
</evidence>
<evidence type="ECO:0000256" key="1">
    <source>
        <dbReference type="ARBA" id="ARBA00004141"/>
    </source>
</evidence>
<dbReference type="GeneID" id="106557394"/>
<evidence type="ECO:0000256" key="2">
    <source>
        <dbReference type="ARBA" id="ARBA00022692"/>
    </source>
</evidence>
<keyword evidence="2 6" id="KW-0812">Transmembrane</keyword>
<comment type="subcellular location">
    <subcellularLocation>
        <location evidence="1">Membrane</location>
        <topology evidence="1">Multi-pass membrane protein</topology>
    </subcellularLocation>
</comment>
<protein>
    <submittedName>
        <fullName evidence="8">B(0,+)-type amino acid transporter 1-like</fullName>
    </submittedName>
</protein>
<dbReference type="PANTHER" id="PTHR11785:SF340">
    <property type="entry name" value="AROMATIC-PREFERRING AMINO ACID TRANSPORTER"/>
    <property type="match status" value="1"/>
</dbReference>
<feature type="transmembrane region" description="Helical" evidence="6">
    <location>
        <begin position="242"/>
        <end position="261"/>
    </location>
</feature>
<dbReference type="RefSeq" id="XP_013932102.1">
    <property type="nucleotide sequence ID" value="XM_014076627.1"/>
</dbReference>
<keyword evidence="4 6" id="KW-0472">Membrane</keyword>
<evidence type="ECO:0000256" key="3">
    <source>
        <dbReference type="ARBA" id="ARBA00022989"/>
    </source>
</evidence>
<accession>A0A6I9Z602</accession>
<feature type="compositionally biased region" description="Polar residues" evidence="5">
    <location>
        <begin position="24"/>
        <end position="33"/>
    </location>
</feature>
<proteinExistence type="predicted"/>
<dbReference type="Gene3D" id="1.20.1740.10">
    <property type="entry name" value="Amino acid/polyamine transporter I"/>
    <property type="match status" value="1"/>
</dbReference>
<gene>
    <name evidence="8" type="primary">LOC106557394</name>
</gene>
<dbReference type="PANTHER" id="PTHR11785">
    <property type="entry name" value="AMINO ACID TRANSPORTER"/>
    <property type="match status" value="1"/>
</dbReference>
<reference evidence="8" key="1">
    <citation type="submission" date="2025-08" db="UniProtKB">
        <authorList>
            <consortium name="RefSeq"/>
        </authorList>
    </citation>
    <scope>IDENTIFICATION</scope>
    <source>
        <tissue evidence="8">Skeletal muscle</tissue>
    </source>
</reference>
<dbReference type="GO" id="GO:0015179">
    <property type="term" value="F:L-amino acid transmembrane transporter activity"/>
    <property type="evidence" value="ECO:0007669"/>
    <property type="project" value="TreeGrafter"/>
</dbReference>
<dbReference type="InterPro" id="IPR002293">
    <property type="entry name" value="AA/rel_permease1"/>
</dbReference>
<dbReference type="OrthoDB" id="5982228at2759"/>
<dbReference type="InterPro" id="IPR050598">
    <property type="entry name" value="AminoAcid_Transporter"/>
</dbReference>
<dbReference type="KEGG" id="tsr:106557394"/>
<dbReference type="GO" id="GO:0016020">
    <property type="term" value="C:membrane"/>
    <property type="evidence" value="ECO:0007669"/>
    <property type="project" value="UniProtKB-SubCell"/>
</dbReference>
<feature type="transmembrane region" description="Helical" evidence="6">
    <location>
        <begin position="212"/>
        <end position="230"/>
    </location>
</feature>
<name>A0A6I9Z602_9SAUR</name>
<sequence length="289" mass="33112">MARNQYQEGQMWKKSPPQWKQEPFNPQTASSLKPSACFKGGKEGHRAAECHSQAPARQPEHPLQGKPSKPGQHEKETALRSREIIESSPPPLLEKETQAYQQEKPYSLGSDPEDEPLRVKEQSKPLNIVSYGLLFLCLPFQPDFLSMVHIRYFTPFPALIFTCVVSIIMVIPASFNKIVNLFSFTAWIFNGISVASLLYLKIKKPELPRSYKVPIIIPIIFLMISIYLVLTPIIDQPQVEFFYVILFILSGIIFYFPLVHYKYCPACLRKLTIYMQLLMEVAATEKDTK</sequence>
<feature type="compositionally biased region" description="Basic and acidic residues" evidence="5">
    <location>
        <begin position="40"/>
        <end position="49"/>
    </location>
</feature>
<evidence type="ECO:0000256" key="6">
    <source>
        <dbReference type="SAM" id="Phobius"/>
    </source>
</evidence>
<feature type="compositionally biased region" description="Basic and acidic residues" evidence="5">
    <location>
        <begin position="71"/>
        <end position="85"/>
    </location>
</feature>
<dbReference type="Proteomes" id="UP000504617">
    <property type="component" value="Unplaced"/>
</dbReference>
<feature type="region of interest" description="Disordered" evidence="5">
    <location>
        <begin position="1"/>
        <end position="93"/>
    </location>
</feature>
<keyword evidence="3 6" id="KW-1133">Transmembrane helix</keyword>
<organism evidence="7 8">
    <name type="scientific">Thamnophis sirtalis</name>
    <dbReference type="NCBI Taxonomy" id="35019"/>
    <lineage>
        <taxon>Eukaryota</taxon>
        <taxon>Metazoa</taxon>
        <taxon>Chordata</taxon>
        <taxon>Craniata</taxon>
        <taxon>Vertebrata</taxon>
        <taxon>Euteleostomi</taxon>
        <taxon>Lepidosauria</taxon>
        <taxon>Squamata</taxon>
        <taxon>Bifurcata</taxon>
        <taxon>Unidentata</taxon>
        <taxon>Episquamata</taxon>
        <taxon>Toxicofera</taxon>
        <taxon>Serpentes</taxon>
        <taxon>Colubroidea</taxon>
        <taxon>Colubridae</taxon>
        <taxon>Natricinae</taxon>
        <taxon>Thamnophis</taxon>
    </lineage>
</organism>
<evidence type="ECO:0000256" key="5">
    <source>
        <dbReference type="SAM" id="MobiDB-lite"/>
    </source>
</evidence>
<feature type="transmembrane region" description="Helical" evidence="6">
    <location>
        <begin position="181"/>
        <end position="200"/>
    </location>
</feature>
<evidence type="ECO:0000313" key="7">
    <source>
        <dbReference type="Proteomes" id="UP000504617"/>
    </source>
</evidence>
<feature type="transmembrane region" description="Helical" evidence="6">
    <location>
        <begin position="156"/>
        <end position="175"/>
    </location>
</feature>
<keyword evidence="7" id="KW-1185">Reference proteome</keyword>
<dbReference type="Pfam" id="PF13520">
    <property type="entry name" value="AA_permease_2"/>
    <property type="match status" value="1"/>
</dbReference>